<dbReference type="Pfam" id="PF04828">
    <property type="entry name" value="GFA"/>
    <property type="match status" value="1"/>
</dbReference>
<comment type="similarity">
    <text evidence="1">Belongs to the Gfa family.</text>
</comment>
<dbReference type="RefSeq" id="WP_114120562.1">
    <property type="nucleotide sequence ID" value="NZ_JPWA01000002.1"/>
</dbReference>
<organism evidence="5 6">
    <name type="scientific">Thalassospira xianhensis MCCC 1A02616</name>
    <dbReference type="NCBI Taxonomy" id="1177929"/>
    <lineage>
        <taxon>Bacteria</taxon>
        <taxon>Pseudomonadati</taxon>
        <taxon>Pseudomonadota</taxon>
        <taxon>Alphaproteobacteria</taxon>
        <taxon>Rhodospirillales</taxon>
        <taxon>Thalassospiraceae</taxon>
        <taxon>Thalassospira</taxon>
    </lineage>
</organism>
<keyword evidence="2" id="KW-0479">Metal-binding</keyword>
<name>A0A367UGI4_9PROT</name>
<feature type="domain" description="CENP-V/GFA" evidence="4">
    <location>
        <begin position="6"/>
        <end position="113"/>
    </location>
</feature>
<dbReference type="SUPFAM" id="SSF51316">
    <property type="entry name" value="Mss4-like"/>
    <property type="match status" value="1"/>
</dbReference>
<protein>
    <submittedName>
        <fullName evidence="5">Aldehyde-activating protein</fullName>
    </submittedName>
</protein>
<keyword evidence="3" id="KW-0862">Zinc</keyword>
<evidence type="ECO:0000313" key="5">
    <source>
        <dbReference type="EMBL" id="RCK07328.1"/>
    </source>
</evidence>
<comment type="caution">
    <text evidence="5">The sequence shown here is derived from an EMBL/GenBank/DDBJ whole genome shotgun (WGS) entry which is preliminary data.</text>
</comment>
<dbReference type="Gene3D" id="2.170.150.70">
    <property type="match status" value="1"/>
</dbReference>
<dbReference type="PANTHER" id="PTHR28620">
    <property type="entry name" value="CENTROMERE PROTEIN V"/>
    <property type="match status" value="1"/>
</dbReference>
<keyword evidence="6" id="KW-1185">Reference proteome</keyword>
<proteinExistence type="inferred from homology"/>
<dbReference type="InterPro" id="IPR052355">
    <property type="entry name" value="CENP-V-like"/>
</dbReference>
<evidence type="ECO:0000256" key="3">
    <source>
        <dbReference type="ARBA" id="ARBA00022833"/>
    </source>
</evidence>
<dbReference type="Proteomes" id="UP000252419">
    <property type="component" value="Unassembled WGS sequence"/>
</dbReference>
<sequence>MSEKSYTGGCQCGAVRYAVDKLDLDHTITCNCSRCQKLGSVLAFTPRDNFVLKSGESNLTEYLFNAKKIRHQFCKTCGIQSFAYGEMPNGAKMAAINVNCLDDVDPRSLTPHHVDGKTH</sequence>
<dbReference type="PANTHER" id="PTHR28620:SF1">
    <property type="entry name" value="CENP-V_GFA DOMAIN-CONTAINING PROTEIN"/>
    <property type="match status" value="1"/>
</dbReference>
<accession>A0A367UGI4</accession>
<dbReference type="InterPro" id="IPR006913">
    <property type="entry name" value="CENP-V/GFA"/>
</dbReference>
<reference evidence="5 6" key="1">
    <citation type="submission" date="2014-07" db="EMBL/GenBank/DDBJ databases">
        <title>Draft genome sequence of Thalassospira xianhensis P-4 (MCCC 1A02616).</title>
        <authorList>
            <person name="Lai Q."/>
            <person name="Shao Z."/>
        </authorList>
    </citation>
    <scope>NUCLEOTIDE SEQUENCE [LARGE SCALE GENOMIC DNA]</scope>
    <source>
        <strain evidence="5 6">MCCC 1A02616</strain>
    </source>
</reference>
<dbReference type="EMBL" id="JPWA01000002">
    <property type="protein sequence ID" value="RCK07328.1"/>
    <property type="molecule type" value="Genomic_DNA"/>
</dbReference>
<dbReference type="GO" id="GO:0046872">
    <property type="term" value="F:metal ion binding"/>
    <property type="evidence" value="ECO:0007669"/>
    <property type="project" value="UniProtKB-KW"/>
</dbReference>
<dbReference type="GO" id="GO:0016846">
    <property type="term" value="F:carbon-sulfur lyase activity"/>
    <property type="evidence" value="ECO:0007669"/>
    <property type="project" value="InterPro"/>
</dbReference>
<evidence type="ECO:0000256" key="1">
    <source>
        <dbReference type="ARBA" id="ARBA00005495"/>
    </source>
</evidence>
<dbReference type="AlphaFoldDB" id="A0A367UGI4"/>
<dbReference type="PROSITE" id="PS51891">
    <property type="entry name" value="CENP_V_GFA"/>
    <property type="match status" value="1"/>
</dbReference>
<dbReference type="InterPro" id="IPR011057">
    <property type="entry name" value="Mss4-like_sf"/>
</dbReference>
<evidence type="ECO:0000259" key="4">
    <source>
        <dbReference type="PROSITE" id="PS51891"/>
    </source>
</evidence>
<gene>
    <name evidence="5" type="ORF">TH5_02760</name>
</gene>
<evidence type="ECO:0000313" key="6">
    <source>
        <dbReference type="Proteomes" id="UP000252419"/>
    </source>
</evidence>
<evidence type="ECO:0000256" key="2">
    <source>
        <dbReference type="ARBA" id="ARBA00022723"/>
    </source>
</evidence>